<protein>
    <submittedName>
        <fullName evidence="1">Uncharacterized protein</fullName>
    </submittedName>
</protein>
<accession>A0ACC0I7U9</accession>
<feature type="non-terminal residue" evidence="1">
    <location>
        <position position="1"/>
    </location>
</feature>
<comment type="caution">
    <text evidence="1">The sequence shown here is derived from an EMBL/GenBank/DDBJ whole genome shotgun (WGS) entry which is preliminary data.</text>
</comment>
<organism evidence="1 2">
    <name type="scientific">Camellia lanceoleosa</name>
    <dbReference type="NCBI Taxonomy" id="1840588"/>
    <lineage>
        <taxon>Eukaryota</taxon>
        <taxon>Viridiplantae</taxon>
        <taxon>Streptophyta</taxon>
        <taxon>Embryophyta</taxon>
        <taxon>Tracheophyta</taxon>
        <taxon>Spermatophyta</taxon>
        <taxon>Magnoliopsida</taxon>
        <taxon>eudicotyledons</taxon>
        <taxon>Gunneridae</taxon>
        <taxon>Pentapetalae</taxon>
        <taxon>asterids</taxon>
        <taxon>Ericales</taxon>
        <taxon>Theaceae</taxon>
        <taxon>Camellia</taxon>
    </lineage>
</organism>
<feature type="non-terminal residue" evidence="1">
    <location>
        <position position="88"/>
    </location>
</feature>
<reference evidence="1 2" key="1">
    <citation type="journal article" date="2022" name="Plant J.">
        <title>Chromosome-level genome of Camellia lanceoleosa provides a valuable resource for understanding genome evolution and self-incompatibility.</title>
        <authorList>
            <person name="Gong W."/>
            <person name="Xiao S."/>
            <person name="Wang L."/>
            <person name="Liao Z."/>
            <person name="Chang Y."/>
            <person name="Mo W."/>
            <person name="Hu G."/>
            <person name="Li W."/>
            <person name="Zhao G."/>
            <person name="Zhu H."/>
            <person name="Hu X."/>
            <person name="Ji K."/>
            <person name="Xiang X."/>
            <person name="Song Q."/>
            <person name="Yuan D."/>
            <person name="Jin S."/>
            <person name="Zhang L."/>
        </authorList>
    </citation>
    <scope>NUCLEOTIDE SEQUENCE [LARGE SCALE GENOMIC DNA]</scope>
    <source>
        <strain evidence="1">SQ_2022a</strain>
    </source>
</reference>
<dbReference type="Proteomes" id="UP001060215">
    <property type="component" value="Chromosome 6"/>
</dbReference>
<sequence>LKSEHSLHFLENQGHRTATKHTGRTLKGCRPPWRAADLSFEAPLKIVEYPDPILRTKNKRIDTFDDNLKKLVDEMFNNFNLSLKGELL</sequence>
<keyword evidence="2" id="KW-1185">Reference proteome</keyword>
<evidence type="ECO:0000313" key="2">
    <source>
        <dbReference type="Proteomes" id="UP001060215"/>
    </source>
</evidence>
<dbReference type="EMBL" id="CM045763">
    <property type="protein sequence ID" value="KAI8021646.1"/>
    <property type="molecule type" value="Genomic_DNA"/>
</dbReference>
<gene>
    <name evidence="1" type="ORF">LOK49_LG03G00516</name>
</gene>
<evidence type="ECO:0000313" key="1">
    <source>
        <dbReference type="EMBL" id="KAI8021646.1"/>
    </source>
</evidence>
<proteinExistence type="predicted"/>
<name>A0ACC0I7U9_9ERIC</name>